<dbReference type="AlphaFoldDB" id="A0A935CE34"/>
<evidence type="ECO:0000313" key="1">
    <source>
        <dbReference type="EMBL" id="MBK6301504.1"/>
    </source>
</evidence>
<dbReference type="Proteomes" id="UP000718281">
    <property type="component" value="Unassembled WGS sequence"/>
</dbReference>
<gene>
    <name evidence="1" type="ORF">IPF40_10825</name>
</gene>
<comment type="caution">
    <text evidence="1">The sequence shown here is derived from an EMBL/GenBank/DDBJ whole genome shotgun (WGS) entry which is preliminary data.</text>
</comment>
<protein>
    <submittedName>
        <fullName evidence="1">Nitroreductase family deazaflavin-dependent oxidoreductase</fullName>
    </submittedName>
</protein>
<dbReference type="Pfam" id="PF04075">
    <property type="entry name" value="F420H2_quin_red"/>
    <property type="match status" value="1"/>
</dbReference>
<dbReference type="Gene3D" id="2.30.110.10">
    <property type="entry name" value="Electron Transport, Fmn-binding Protein, Chain A"/>
    <property type="match status" value="1"/>
</dbReference>
<sequence length="164" mass="18159">MRRVYGVKRWLYRGDRPNAVARTLNRFWSARFGSGGRLARTRDVELIVTGRSSGRSLAFPIVLADINDTWYAVSMLGANANWVRNVRAAGGAATIRHGQSWDVHLAEVPVPQRAPILKRYLDVAPGARPHVPVDRSEPVEAFVPIAADFPVFRVDGCAPEAPHH</sequence>
<reference evidence="1 2" key="1">
    <citation type="submission" date="2020-10" db="EMBL/GenBank/DDBJ databases">
        <title>Connecting structure to function with the recovery of over 1000 high-quality activated sludge metagenome-assembled genomes encoding full-length rRNA genes using long-read sequencing.</title>
        <authorList>
            <person name="Singleton C.M."/>
            <person name="Petriglieri F."/>
            <person name="Kristensen J.M."/>
            <person name="Kirkegaard R.H."/>
            <person name="Michaelsen T.Y."/>
            <person name="Andersen M.H."/>
            <person name="Karst S.M."/>
            <person name="Dueholm M.S."/>
            <person name="Nielsen P.H."/>
            <person name="Albertsen M."/>
        </authorList>
    </citation>
    <scope>NUCLEOTIDE SEQUENCE [LARGE SCALE GENOMIC DNA]</scope>
    <source>
        <strain evidence="1">AalE_18-Q3-R2-46_BAT3C.188</strain>
    </source>
</reference>
<name>A0A935CE34_9MICO</name>
<organism evidence="1 2">
    <name type="scientific">Candidatus Phosphoribacter hodrii</name>
    <dbReference type="NCBI Taxonomy" id="2953743"/>
    <lineage>
        <taxon>Bacteria</taxon>
        <taxon>Bacillati</taxon>
        <taxon>Actinomycetota</taxon>
        <taxon>Actinomycetes</taxon>
        <taxon>Micrococcales</taxon>
        <taxon>Dermatophilaceae</taxon>
        <taxon>Candidatus Phosphoribacter</taxon>
    </lineage>
</organism>
<evidence type="ECO:0000313" key="2">
    <source>
        <dbReference type="Proteomes" id="UP000718281"/>
    </source>
</evidence>
<dbReference type="EMBL" id="JADIXZ010000004">
    <property type="protein sequence ID" value="MBK6301504.1"/>
    <property type="molecule type" value="Genomic_DNA"/>
</dbReference>
<proteinExistence type="predicted"/>
<dbReference type="InterPro" id="IPR012349">
    <property type="entry name" value="Split_barrel_FMN-bd"/>
</dbReference>
<dbReference type="InterPro" id="IPR004378">
    <property type="entry name" value="F420H2_quin_Rdtase"/>
</dbReference>
<dbReference type="GO" id="GO:0016491">
    <property type="term" value="F:oxidoreductase activity"/>
    <property type="evidence" value="ECO:0007669"/>
    <property type="project" value="InterPro"/>
</dbReference>
<accession>A0A935CE34</accession>